<evidence type="ECO:0000313" key="1">
    <source>
        <dbReference type="EMBL" id="GBP71514.1"/>
    </source>
</evidence>
<dbReference type="OrthoDB" id="445826at2759"/>
<dbReference type="Proteomes" id="UP000299102">
    <property type="component" value="Unassembled WGS sequence"/>
</dbReference>
<gene>
    <name evidence="1" type="ORF">EVAR_57079_1</name>
</gene>
<proteinExistence type="predicted"/>
<accession>A0A4C1Y999</accession>
<organism evidence="1 2">
    <name type="scientific">Eumeta variegata</name>
    <name type="common">Bagworm moth</name>
    <name type="synonym">Eumeta japonica</name>
    <dbReference type="NCBI Taxonomy" id="151549"/>
    <lineage>
        <taxon>Eukaryota</taxon>
        <taxon>Metazoa</taxon>
        <taxon>Ecdysozoa</taxon>
        <taxon>Arthropoda</taxon>
        <taxon>Hexapoda</taxon>
        <taxon>Insecta</taxon>
        <taxon>Pterygota</taxon>
        <taxon>Neoptera</taxon>
        <taxon>Endopterygota</taxon>
        <taxon>Lepidoptera</taxon>
        <taxon>Glossata</taxon>
        <taxon>Ditrysia</taxon>
        <taxon>Tineoidea</taxon>
        <taxon>Psychidae</taxon>
        <taxon>Oiketicinae</taxon>
        <taxon>Eumeta</taxon>
    </lineage>
</organism>
<comment type="caution">
    <text evidence="1">The sequence shown here is derived from an EMBL/GenBank/DDBJ whole genome shotgun (WGS) entry which is preliminary data.</text>
</comment>
<evidence type="ECO:0000313" key="2">
    <source>
        <dbReference type="Proteomes" id="UP000299102"/>
    </source>
</evidence>
<reference evidence="1 2" key="1">
    <citation type="journal article" date="2019" name="Commun. Biol.">
        <title>The bagworm genome reveals a unique fibroin gene that provides high tensile strength.</title>
        <authorList>
            <person name="Kono N."/>
            <person name="Nakamura H."/>
            <person name="Ohtoshi R."/>
            <person name="Tomita M."/>
            <person name="Numata K."/>
            <person name="Arakawa K."/>
        </authorList>
    </citation>
    <scope>NUCLEOTIDE SEQUENCE [LARGE SCALE GENOMIC DNA]</scope>
</reference>
<sequence>MTIKPSEPCDHVLSMVVEIVVGQLDKGQACIGIFMDLAKAVEKAKGPNEILSMKVHTYNVYVAEPSDFEREELGRASTIRYLGVTLDEKLTFVANITIMCGRIRKLILTMKLLREATSKQLIINVYEILRQTVLTYCISVWVGADYAIHTVLKVHNELF</sequence>
<keyword evidence="2" id="KW-1185">Reference proteome</keyword>
<dbReference type="EMBL" id="BGZK01001111">
    <property type="protein sequence ID" value="GBP71514.1"/>
    <property type="molecule type" value="Genomic_DNA"/>
</dbReference>
<name>A0A4C1Y999_EUMVA</name>
<dbReference type="AlphaFoldDB" id="A0A4C1Y999"/>
<protein>
    <submittedName>
        <fullName evidence="1">Uncharacterized protein</fullName>
    </submittedName>
</protein>